<evidence type="ECO:0000259" key="2">
    <source>
        <dbReference type="PROSITE" id="PS50048"/>
    </source>
</evidence>
<dbReference type="PROSITE" id="PS50048">
    <property type="entry name" value="ZN2_CY6_FUNGAL_2"/>
    <property type="match status" value="1"/>
</dbReference>
<dbReference type="Pfam" id="PF00172">
    <property type="entry name" value="Zn_clus"/>
    <property type="match status" value="1"/>
</dbReference>
<gene>
    <name evidence="3" type="ORF">Cantr_07216</name>
</gene>
<dbReference type="OrthoDB" id="4356994at2759"/>
<dbReference type="InterPro" id="IPR053181">
    <property type="entry name" value="EcdB-like_regulator"/>
</dbReference>
<dbReference type="SMART" id="SM00066">
    <property type="entry name" value="GAL4"/>
    <property type="match status" value="1"/>
</dbReference>
<feature type="compositionally biased region" description="Pro residues" evidence="1">
    <location>
        <begin position="25"/>
        <end position="37"/>
    </location>
</feature>
<dbReference type="PANTHER" id="PTHR47785">
    <property type="entry name" value="ZN(II)2CYS6 TRANSCRIPTION FACTOR (EUROFUNG)-RELATED-RELATED"/>
    <property type="match status" value="1"/>
</dbReference>
<dbReference type="PROSITE" id="PS00463">
    <property type="entry name" value="ZN2_CY6_FUNGAL_1"/>
    <property type="match status" value="1"/>
</dbReference>
<organism evidence="3 4">
    <name type="scientific">Candida viswanathii</name>
    <dbReference type="NCBI Taxonomy" id="5486"/>
    <lineage>
        <taxon>Eukaryota</taxon>
        <taxon>Fungi</taxon>
        <taxon>Dikarya</taxon>
        <taxon>Ascomycota</taxon>
        <taxon>Saccharomycotina</taxon>
        <taxon>Pichiomycetes</taxon>
        <taxon>Debaryomycetaceae</taxon>
        <taxon>Candida/Lodderomyces clade</taxon>
        <taxon>Candida</taxon>
    </lineage>
</organism>
<dbReference type="STRING" id="5486.A0A367Y0I2"/>
<accession>A0A367Y0I2</accession>
<dbReference type="GO" id="GO:0000981">
    <property type="term" value="F:DNA-binding transcription factor activity, RNA polymerase II-specific"/>
    <property type="evidence" value="ECO:0007669"/>
    <property type="project" value="InterPro"/>
</dbReference>
<feature type="domain" description="Zn(2)-C6 fungal-type" evidence="2">
    <location>
        <begin position="234"/>
        <end position="265"/>
    </location>
</feature>
<dbReference type="InterPro" id="IPR001138">
    <property type="entry name" value="Zn2Cys6_DnaBD"/>
</dbReference>
<dbReference type="GO" id="GO:0008270">
    <property type="term" value="F:zinc ion binding"/>
    <property type="evidence" value="ECO:0007669"/>
    <property type="project" value="InterPro"/>
</dbReference>
<evidence type="ECO:0000256" key="1">
    <source>
        <dbReference type="SAM" id="MobiDB-lite"/>
    </source>
</evidence>
<proteinExistence type="predicted"/>
<dbReference type="CDD" id="cd12148">
    <property type="entry name" value="fungal_TF_MHR"/>
    <property type="match status" value="1"/>
</dbReference>
<evidence type="ECO:0000313" key="3">
    <source>
        <dbReference type="EMBL" id="RCK59030.1"/>
    </source>
</evidence>
<dbReference type="EMBL" id="QLNQ01000027">
    <property type="protein sequence ID" value="RCK59030.1"/>
    <property type="molecule type" value="Genomic_DNA"/>
</dbReference>
<name>A0A367Y0I2_9ASCO</name>
<dbReference type="InterPro" id="IPR036864">
    <property type="entry name" value="Zn2-C6_fun-type_DNA-bd_sf"/>
</dbReference>
<dbReference type="AlphaFoldDB" id="A0A367Y0I2"/>
<feature type="compositionally biased region" description="Pro residues" evidence="1">
    <location>
        <begin position="74"/>
        <end position="92"/>
    </location>
</feature>
<feature type="compositionally biased region" description="Polar residues" evidence="1">
    <location>
        <begin position="104"/>
        <end position="115"/>
    </location>
</feature>
<feature type="region of interest" description="Disordered" evidence="1">
    <location>
        <begin position="1"/>
        <end position="226"/>
    </location>
</feature>
<dbReference type="SUPFAM" id="SSF57701">
    <property type="entry name" value="Zn2/Cys6 DNA-binding domain"/>
    <property type="match status" value="1"/>
</dbReference>
<dbReference type="CDD" id="cd00067">
    <property type="entry name" value="GAL4"/>
    <property type="match status" value="1"/>
</dbReference>
<keyword evidence="4" id="KW-1185">Reference proteome</keyword>
<feature type="compositionally biased region" description="Low complexity" evidence="1">
    <location>
        <begin position="137"/>
        <end position="170"/>
    </location>
</feature>
<evidence type="ECO:0000313" key="4">
    <source>
        <dbReference type="Proteomes" id="UP000253472"/>
    </source>
</evidence>
<comment type="caution">
    <text evidence="3">The sequence shown here is derived from an EMBL/GenBank/DDBJ whole genome shotgun (WGS) entry which is preliminary data.</text>
</comment>
<feature type="compositionally biased region" description="Low complexity" evidence="1">
    <location>
        <begin position="38"/>
        <end position="73"/>
    </location>
</feature>
<dbReference type="Gene3D" id="4.10.240.10">
    <property type="entry name" value="Zn(2)-C6 fungal-type DNA-binding domain"/>
    <property type="match status" value="1"/>
</dbReference>
<dbReference type="Proteomes" id="UP000253472">
    <property type="component" value="Unassembled WGS sequence"/>
</dbReference>
<sequence>MSTPPIKRESDTLSHNSIHSTTPQSLPPPSMQQPQPQPQQQQQQQQQQQLPPPNQQYLPPGQQHPPHMSQPMMSPYPPNYYQQLPPPPPGPNPYYTTPPAGYYQSQPGSGNNEYQGQVVQHIPGPPHPHPPPPPPGQQQQQQQQQFQQAQPQVIPQQHQQQQQQPPHMQVAPPPQQQPPQQLQSIPPPGQGQQQAPKPAQTSPLGQDSKKRLHSQTQPTSRAAATYPRKRALTACDTCRLKKIKCDNVRPRCGSCIKNGNMNCHYRTDDQQKDYSSYDPASLNILSKLDVILKDLKDIKSGGSVSRGSVDSSGSVVTDLGAGTLTKKFTFDRCIWDMSLTSIMTWRSFLRELKETPEHVEVLKLELFNSYDTNNGAVKKMRYSLRQSLENYANLEKLIENNFSSIINSFFVNTYTKIPILDTYEFFDTLEKYQLLVQNLPDASFSKLVELYVSDDELPEEIQYIYQAQNTEITPTVIALFNRLIHAIPLILMVCALGIISVPVQLDNLTKYRNSQEEADSISVGCLSGPDAFKNIPDTFPRKRMAIAFMLKEYAQVLCSTYPYILKENSIVQVQYHLLVSQLYLQLNSILLAHTYNVLASRHMIYFLQKKKYHQQEFSEAKKDTIDRLFWTCLKLECELNVELSPFVPLSGITQVEPPTLFPKIPEPLSEETKRQYSDSVIKLAQTYDDQYTWYYFLTEIAVRKVDNKMFDELYSLESSLNHTWDTKKFSDEKVWTSFIKYLNQYNGIINSLSPEIRNFVLQEVNVDQIHRRMKRKYEKKQLDQNNNQGKIENDIFDSLDDFLIDDDLLVRAQSESIMYIKTRVIVSKLLLFRPIAYLFLEDKISFVEIIHAVSSVLEDTINTTSLTFNNLKTIDSPNSSLASGSFHLLSDTNSSDLEMDYSNLINAPLFYQKQHPDEDFSNLIDYDTRPDDDDDTTDDLESNFTIKNMPLARTRILRIFIQNLISLPKLNIPKLSTHRHPGLWYYLRNLIVGNVCQYFLYKKIQEMIAKASTDIELQSIIAMQLQSDKAANGEAGNGGGGGSGGAPKSMEELIGLINMVIDIKGLIASFEHCVIIMEYWKDEVKDCEIYQGFIKKILLEIQNSAAAAPTTTNAATT</sequence>
<feature type="compositionally biased region" description="Polar residues" evidence="1">
    <location>
        <begin position="13"/>
        <end position="22"/>
    </location>
</feature>
<protein>
    <recommendedName>
        <fullName evidence="2">Zn(2)-C6 fungal-type domain-containing protein</fullName>
    </recommendedName>
</protein>
<feature type="compositionally biased region" description="Basic and acidic residues" evidence="1">
    <location>
        <begin position="1"/>
        <end position="12"/>
    </location>
</feature>
<feature type="compositionally biased region" description="Low complexity" evidence="1">
    <location>
        <begin position="93"/>
        <end position="103"/>
    </location>
</feature>
<reference evidence="3 4" key="1">
    <citation type="submission" date="2018-06" db="EMBL/GenBank/DDBJ databases">
        <title>Whole genome sequencing of Candida tropicalis (genome annotated by CSBL at Korea University).</title>
        <authorList>
            <person name="Ahn J."/>
        </authorList>
    </citation>
    <scope>NUCLEOTIDE SEQUENCE [LARGE SCALE GENOMIC DNA]</scope>
    <source>
        <strain evidence="3 4">ATCC 20962</strain>
    </source>
</reference>
<dbReference type="PANTHER" id="PTHR47785:SF5">
    <property type="entry name" value="ZN(II)2CYS6 TRANSCRIPTION FACTOR (EUROFUNG)"/>
    <property type="match status" value="1"/>
</dbReference>
<feature type="compositionally biased region" description="Pro residues" evidence="1">
    <location>
        <begin position="123"/>
        <end position="136"/>
    </location>
</feature>
<feature type="compositionally biased region" description="Low complexity" evidence="1">
    <location>
        <begin position="178"/>
        <end position="200"/>
    </location>
</feature>